<name>C3ZL80_BRAFL</name>
<evidence type="ECO:0000256" key="6">
    <source>
        <dbReference type="SAM" id="Phobius"/>
    </source>
</evidence>
<feature type="transmembrane region" description="Helical" evidence="6">
    <location>
        <begin position="63"/>
        <end position="82"/>
    </location>
</feature>
<dbReference type="PANTHER" id="PTHR47077:SF1">
    <property type="entry name" value="CATION CHANNEL SPERM-ASSOCIATED PROTEIN 4"/>
    <property type="match status" value="1"/>
</dbReference>
<evidence type="ECO:0000259" key="7">
    <source>
        <dbReference type="Pfam" id="PF00520"/>
    </source>
</evidence>
<dbReference type="GO" id="GO:0003676">
    <property type="term" value="F:nucleic acid binding"/>
    <property type="evidence" value="ECO:0007669"/>
    <property type="project" value="InterPro"/>
</dbReference>
<proteinExistence type="predicted"/>
<evidence type="ECO:0000256" key="2">
    <source>
        <dbReference type="ARBA" id="ARBA00022692"/>
    </source>
</evidence>
<dbReference type="Gene3D" id="3.30.70.330">
    <property type="match status" value="1"/>
</dbReference>
<feature type="transmembrane region" description="Helical" evidence="6">
    <location>
        <begin position="28"/>
        <end position="51"/>
    </location>
</feature>
<dbReference type="InterPro" id="IPR005821">
    <property type="entry name" value="Ion_trans_dom"/>
</dbReference>
<feature type="domain" description="Ion transport" evidence="7">
    <location>
        <begin position="2"/>
        <end position="79"/>
    </location>
</feature>
<dbReference type="Gene3D" id="1.20.120.350">
    <property type="entry name" value="Voltage-gated potassium channels. Chain C"/>
    <property type="match status" value="1"/>
</dbReference>
<keyword evidence="4 6" id="KW-0472">Membrane</keyword>
<evidence type="ECO:0000256" key="3">
    <source>
        <dbReference type="ARBA" id="ARBA00022989"/>
    </source>
</evidence>
<dbReference type="PANTHER" id="PTHR47077">
    <property type="entry name" value="ION_TRANS DOMAIN-CONTAINING PROTEIN"/>
    <property type="match status" value="1"/>
</dbReference>
<dbReference type="InterPro" id="IPR027359">
    <property type="entry name" value="Volt_channel_dom_sf"/>
</dbReference>
<dbReference type="GO" id="GO:0036128">
    <property type="term" value="C:CatSper complex"/>
    <property type="evidence" value="ECO:0007669"/>
    <property type="project" value="InterPro"/>
</dbReference>
<reference evidence="8" key="1">
    <citation type="journal article" date="2008" name="Nature">
        <title>The amphioxus genome and the evolution of the chordate karyotype.</title>
        <authorList>
            <consortium name="US DOE Joint Genome Institute (JGI-PGF)"/>
            <person name="Putnam N.H."/>
            <person name="Butts T."/>
            <person name="Ferrier D.E.K."/>
            <person name="Furlong R.F."/>
            <person name="Hellsten U."/>
            <person name="Kawashima T."/>
            <person name="Robinson-Rechavi M."/>
            <person name="Shoguchi E."/>
            <person name="Terry A."/>
            <person name="Yu J.-K."/>
            <person name="Benito-Gutierrez E.L."/>
            <person name="Dubchak I."/>
            <person name="Garcia-Fernandez J."/>
            <person name="Gibson-Brown J.J."/>
            <person name="Grigoriev I.V."/>
            <person name="Horton A.C."/>
            <person name="de Jong P.J."/>
            <person name="Jurka J."/>
            <person name="Kapitonov V.V."/>
            <person name="Kohara Y."/>
            <person name="Kuroki Y."/>
            <person name="Lindquist E."/>
            <person name="Lucas S."/>
            <person name="Osoegawa K."/>
            <person name="Pennacchio L.A."/>
            <person name="Salamov A.A."/>
            <person name="Satou Y."/>
            <person name="Sauka-Spengler T."/>
            <person name="Schmutz J."/>
            <person name="Shin-I T."/>
            <person name="Toyoda A."/>
            <person name="Bronner-Fraser M."/>
            <person name="Fujiyama A."/>
            <person name="Holland L.Z."/>
            <person name="Holland P.W.H."/>
            <person name="Satoh N."/>
            <person name="Rokhsar D.S."/>
        </authorList>
    </citation>
    <scope>NUCLEOTIDE SEQUENCE [LARGE SCALE GENOMIC DNA]</scope>
    <source>
        <strain evidence="8">S238N-H82</strain>
        <tissue evidence="8">Testes</tissue>
    </source>
</reference>
<dbReference type="GO" id="GO:0005227">
    <property type="term" value="F:calcium-activated cation channel activity"/>
    <property type="evidence" value="ECO:0007669"/>
    <property type="project" value="InterPro"/>
</dbReference>
<dbReference type="InParanoid" id="C3ZL80"/>
<accession>C3ZL80</accession>
<dbReference type="eggNOG" id="KOG4205">
    <property type="taxonomic scope" value="Eukaryota"/>
</dbReference>
<evidence type="ECO:0000256" key="5">
    <source>
        <dbReference type="SAM" id="MobiDB-lite"/>
    </source>
</evidence>
<dbReference type="GO" id="GO:0030317">
    <property type="term" value="P:flagellated sperm motility"/>
    <property type="evidence" value="ECO:0007669"/>
    <property type="project" value="InterPro"/>
</dbReference>
<dbReference type="AlphaFoldDB" id="C3ZL80"/>
<dbReference type="STRING" id="7739.C3ZL80"/>
<evidence type="ECO:0000256" key="1">
    <source>
        <dbReference type="ARBA" id="ARBA00004141"/>
    </source>
</evidence>
<keyword evidence="2 6" id="KW-0812">Transmembrane</keyword>
<dbReference type="EMBL" id="GG666640">
    <property type="protein sequence ID" value="EEN46762.1"/>
    <property type="molecule type" value="Genomic_DNA"/>
</dbReference>
<dbReference type="InterPro" id="IPR028744">
    <property type="entry name" value="CatSper4"/>
</dbReference>
<evidence type="ECO:0000313" key="8">
    <source>
        <dbReference type="EMBL" id="EEN46762.1"/>
    </source>
</evidence>
<comment type="subcellular location">
    <subcellularLocation>
        <location evidence="1">Membrane</location>
        <topology evidence="1">Multi-pass membrane protein</topology>
    </subcellularLocation>
</comment>
<dbReference type="SUPFAM" id="SSF81324">
    <property type="entry name" value="Voltage-gated potassium channels"/>
    <property type="match status" value="1"/>
</dbReference>
<dbReference type="InterPro" id="IPR012677">
    <property type="entry name" value="Nucleotide-bd_a/b_plait_sf"/>
</dbReference>
<sequence length="511" mass="55778">MIFRLIVFGLIIVNSVLIAMQTDEQLSIDYAALFSIFDQFVLTIFMWEILLKWYYGFVVFWKESWNILDFVIILALLLGPSVSNPPPGVHTSGVDRQHYGCTKLIKAGVYLCCVDPRQYYVWLPGSDRCFSALPLTVTSRLTCYNTAHVLIAVCGSTIPRCILPGFGFVTFESEDIVDKVCDIHFHEINNKMVECKKAQPKEVMFPPGSARGRARGAFGTWPDLVNISGYQRVPWGWYKRCSVLTKMHMSFSCCVVLFAFLCEVSYISCTPILLGKTESKVTTPIQVCNNNTQVCNNTQECKQHPAGVYPNFAYGRGYPFAPGYGYGFPESGHFVFPTGFPAAAYGPPGRASPRGARGRGIMGYPGTGFPDYTYMAPGDQRAYFADYGSVGPASVGPALRPAVGQTEPARVTSSPMHQDYKPVLNSYATQGFAPPASPANSRGFPPANSPGPIDMYGGTTSQADTVSSYVAQAASPQPSGFSIAPSSFFLPLAFFSSLLLFCASSIHSTGL</sequence>
<feature type="region of interest" description="Disordered" evidence="5">
    <location>
        <begin position="431"/>
        <end position="458"/>
    </location>
</feature>
<dbReference type="Pfam" id="PF00520">
    <property type="entry name" value="Ion_trans"/>
    <property type="match status" value="1"/>
</dbReference>
<dbReference type="InterPro" id="IPR035979">
    <property type="entry name" value="RBD_domain_sf"/>
</dbReference>
<gene>
    <name evidence="8" type="ORF">BRAFLDRAFT_78165</name>
</gene>
<dbReference type="SUPFAM" id="SSF54928">
    <property type="entry name" value="RNA-binding domain, RBD"/>
    <property type="match status" value="1"/>
</dbReference>
<keyword evidence="3 6" id="KW-1133">Transmembrane helix</keyword>
<evidence type="ECO:0000256" key="4">
    <source>
        <dbReference type="ARBA" id="ARBA00023136"/>
    </source>
</evidence>
<protein>
    <recommendedName>
        <fullName evidence="7">Ion transport domain-containing protein</fullName>
    </recommendedName>
</protein>
<organism>
    <name type="scientific">Branchiostoma floridae</name>
    <name type="common">Florida lancelet</name>
    <name type="synonym">Amphioxus</name>
    <dbReference type="NCBI Taxonomy" id="7739"/>
    <lineage>
        <taxon>Eukaryota</taxon>
        <taxon>Metazoa</taxon>
        <taxon>Chordata</taxon>
        <taxon>Cephalochordata</taxon>
        <taxon>Leptocardii</taxon>
        <taxon>Amphioxiformes</taxon>
        <taxon>Branchiostomatidae</taxon>
        <taxon>Branchiostoma</taxon>
    </lineage>
</organism>